<feature type="chain" id="PRO_5009180891" description="Copper amine oxidase-like N-terminal domain-containing protein" evidence="1">
    <location>
        <begin position="25"/>
        <end position="572"/>
    </location>
</feature>
<protein>
    <recommendedName>
        <fullName evidence="2">Copper amine oxidase-like N-terminal domain-containing protein</fullName>
    </recommendedName>
</protein>
<evidence type="ECO:0000259" key="2">
    <source>
        <dbReference type="Pfam" id="PF07833"/>
    </source>
</evidence>
<dbReference type="STRING" id="1305675.BFG57_16775"/>
<proteinExistence type="predicted"/>
<accession>A0A1E5LDD0</accession>
<feature type="domain" description="Copper amine oxidase-like N-terminal" evidence="2">
    <location>
        <begin position="70"/>
        <end position="170"/>
    </location>
</feature>
<reference evidence="3 4" key="1">
    <citation type="submission" date="2016-08" db="EMBL/GenBank/DDBJ databases">
        <title>Genome of Bacillus solimangrovi GH2-4.</title>
        <authorList>
            <person name="Lim S."/>
            <person name="Kim B.-C."/>
        </authorList>
    </citation>
    <scope>NUCLEOTIDE SEQUENCE [LARGE SCALE GENOMIC DNA]</scope>
    <source>
        <strain evidence="3 4">GH2-4</strain>
    </source>
</reference>
<dbReference type="Pfam" id="PF07833">
    <property type="entry name" value="Cu_amine_oxidN1"/>
    <property type="match status" value="1"/>
</dbReference>
<evidence type="ECO:0000256" key="1">
    <source>
        <dbReference type="SAM" id="SignalP"/>
    </source>
</evidence>
<keyword evidence="1" id="KW-0732">Signal</keyword>
<comment type="caution">
    <text evidence="3">The sequence shown here is derived from an EMBL/GenBank/DDBJ whole genome shotgun (WGS) entry which is preliminary data.</text>
</comment>
<organism evidence="3 4">
    <name type="scientific">Bacillus solimangrovi</name>
    <dbReference type="NCBI Taxonomy" id="1305675"/>
    <lineage>
        <taxon>Bacteria</taxon>
        <taxon>Bacillati</taxon>
        <taxon>Bacillota</taxon>
        <taxon>Bacilli</taxon>
        <taxon>Bacillales</taxon>
        <taxon>Bacillaceae</taxon>
        <taxon>Bacillus</taxon>
    </lineage>
</organism>
<dbReference type="Proteomes" id="UP000095209">
    <property type="component" value="Unassembled WGS sequence"/>
</dbReference>
<name>A0A1E5LDD0_9BACI</name>
<dbReference type="OrthoDB" id="1864213at2"/>
<dbReference type="InterPro" id="IPR012854">
    <property type="entry name" value="Cu_amine_oxidase-like_N"/>
</dbReference>
<dbReference type="RefSeq" id="WP_069717881.1">
    <property type="nucleotide sequence ID" value="NZ_MJEH01000035.1"/>
</dbReference>
<evidence type="ECO:0000313" key="4">
    <source>
        <dbReference type="Proteomes" id="UP000095209"/>
    </source>
</evidence>
<dbReference type="AlphaFoldDB" id="A0A1E5LDD0"/>
<evidence type="ECO:0000313" key="3">
    <source>
        <dbReference type="EMBL" id="OEH92085.1"/>
    </source>
</evidence>
<sequence>MKKLLSVLFVIALIISSFPQQSSAERYTNGCYPVPLHPRFKTGGYLTLDGTYIEFGSEADLNKPKLISVCVNNEFVSVDVPIKEEKGQVLIPIKKALQHLNATLNWDGKTNTVTVSLDDKVAKFIINKSVAVVNGQQVQMEVPVRMYDGNMYMPVQFLAEQFDVDIAWFPEYNLMRFFKHPDLRITPLLAAGKKKTNDYYYAQWFGVFKRFLMKNNGQIELIEVHGKELVIEELTTSFEKTGERKVKMELPMFGAAHKSIDGHIYVLYGDSNSRESAEKVVYRVVKYDDKWNKVGQVDITDAYVTVPFDASNATIDTNGKELIVHTGRLRYQAEDGKHHQSNMVIKINTEDMTLLYNGGQWPQPYSSHAFATYARFDGDRSVYAVHGDGYPRAIELTTKKDNLIENIYTILDIPGEIGRNYTGVFLGGLEVSKDSYLLVGASIYLNEHYGKNASSNVYVSVVPKDAEDESEVKMVWLTNYPVEEDTFIIDTYLVKMNDNKFVALWYEPLKKSLGYAVVDGQGNILKKPTLIKGAIPPGGIDPLVLDNKIIWYIYEGGTGEGTVELFTLTIEE</sequence>
<dbReference type="SUPFAM" id="SSF55383">
    <property type="entry name" value="Copper amine oxidase, domain N"/>
    <property type="match status" value="1"/>
</dbReference>
<dbReference type="InterPro" id="IPR036582">
    <property type="entry name" value="Mao_N_sf"/>
</dbReference>
<dbReference type="Gene3D" id="3.30.457.10">
    <property type="entry name" value="Copper amine oxidase-like, N-terminal domain"/>
    <property type="match status" value="1"/>
</dbReference>
<feature type="signal peptide" evidence="1">
    <location>
        <begin position="1"/>
        <end position="24"/>
    </location>
</feature>
<dbReference type="EMBL" id="MJEH01000035">
    <property type="protein sequence ID" value="OEH92085.1"/>
    <property type="molecule type" value="Genomic_DNA"/>
</dbReference>
<gene>
    <name evidence="3" type="ORF">BFG57_16775</name>
</gene>
<keyword evidence="4" id="KW-1185">Reference proteome</keyword>